<dbReference type="OrthoDB" id="3462393at2"/>
<dbReference type="PROSITE" id="PS50943">
    <property type="entry name" value="HTH_CROC1"/>
    <property type="match status" value="1"/>
</dbReference>
<dbReference type="Pfam" id="PF13560">
    <property type="entry name" value="HTH_31"/>
    <property type="match status" value="1"/>
</dbReference>
<dbReference type="GO" id="GO:0003677">
    <property type="term" value="F:DNA binding"/>
    <property type="evidence" value="ECO:0007669"/>
    <property type="project" value="InterPro"/>
</dbReference>
<gene>
    <name evidence="2" type="ORF">B1H29_17380</name>
</gene>
<dbReference type="InterPro" id="IPR043917">
    <property type="entry name" value="DUF5753"/>
</dbReference>
<protein>
    <submittedName>
        <fullName evidence="2">Transcriptional regulator</fullName>
    </submittedName>
</protein>
<dbReference type="EMBL" id="CP019724">
    <property type="protein sequence ID" value="AQS68471.1"/>
    <property type="molecule type" value="Genomic_DNA"/>
</dbReference>
<evidence type="ECO:0000313" key="2">
    <source>
        <dbReference type="EMBL" id="AQS68471.1"/>
    </source>
</evidence>
<name>A0A1S6J9R5_9ACTN</name>
<evidence type="ECO:0000259" key="1">
    <source>
        <dbReference type="PROSITE" id="PS50943"/>
    </source>
</evidence>
<dbReference type="Proteomes" id="UP000189443">
    <property type="component" value="Chromosome"/>
</dbReference>
<accession>A0A1S6J9R5</accession>
<organism evidence="2 3">
    <name type="scientific">Streptomyces pactum</name>
    <dbReference type="NCBI Taxonomy" id="68249"/>
    <lineage>
        <taxon>Bacteria</taxon>
        <taxon>Bacillati</taxon>
        <taxon>Actinomycetota</taxon>
        <taxon>Actinomycetes</taxon>
        <taxon>Kitasatosporales</taxon>
        <taxon>Streptomycetaceae</taxon>
        <taxon>Streptomyces</taxon>
    </lineage>
</organism>
<reference evidence="2 3" key="1">
    <citation type="submission" date="2017-02" db="EMBL/GenBank/DDBJ databases">
        <title>Streptomyces pactum ACT12 Genome sequencing and assembly.</title>
        <authorList>
            <person name="Xue Q."/>
            <person name="Yan X."/>
            <person name="Jia L."/>
            <person name="Yan H."/>
        </authorList>
    </citation>
    <scope>NUCLEOTIDE SEQUENCE [LARGE SCALE GENOMIC DNA]</scope>
    <source>
        <strain evidence="2 3">ACT12</strain>
    </source>
</reference>
<evidence type="ECO:0000313" key="3">
    <source>
        <dbReference type="Proteomes" id="UP000189443"/>
    </source>
</evidence>
<feature type="domain" description="HTH cro/C1-type" evidence="1">
    <location>
        <begin position="18"/>
        <end position="73"/>
    </location>
</feature>
<dbReference type="KEGG" id="spac:B1H29_17380"/>
<dbReference type="CDD" id="cd00093">
    <property type="entry name" value="HTH_XRE"/>
    <property type="match status" value="1"/>
</dbReference>
<dbReference type="SUPFAM" id="SSF47413">
    <property type="entry name" value="lambda repressor-like DNA-binding domains"/>
    <property type="match status" value="1"/>
</dbReference>
<dbReference type="AlphaFoldDB" id="A0A1S6J9R5"/>
<dbReference type="InterPro" id="IPR001387">
    <property type="entry name" value="Cro/C1-type_HTH"/>
</dbReference>
<dbReference type="Gene3D" id="1.10.260.40">
    <property type="entry name" value="lambda repressor-like DNA-binding domains"/>
    <property type="match status" value="1"/>
</dbReference>
<dbReference type="InterPro" id="IPR010982">
    <property type="entry name" value="Lambda_DNA-bd_dom_sf"/>
</dbReference>
<dbReference type="SMART" id="SM00530">
    <property type="entry name" value="HTH_XRE"/>
    <property type="match status" value="1"/>
</dbReference>
<sequence length="283" mass="31596">MPPKRHLTARRVRLGAELRKLREATGMTAREAAELLEADAVQVSQIESGTVGVSAKRVRRLADNYTCTDLALVDSLVAMATDRTRGWWEEYRGVLPPAFLDTAEAEYHATYLREVVIMHVPGLLQTADYARAVFSYMRPELPESEVAARVEHRMNRRVIIERDTPTPYETVIHEFALRVHVADRQVSRVQLHEILDAIERDQVTVRVIPVDCEGFAGAGASMVYLGGPVPQLDTGLRDSPTGAAFCDAEEQLENLRTLFRTVKSASLDPVASRGLIHRLAKEL</sequence>
<dbReference type="Pfam" id="PF19054">
    <property type="entry name" value="DUF5753"/>
    <property type="match status" value="1"/>
</dbReference>
<proteinExistence type="predicted"/>
<keyword evidence="3" id="KW-1185">Reference proteome</keyword>